<reference evidence="2 3" key="1">
    <citation type="submission" date="2020-04" db="EMBL/GenBank/DDBJ databases">
        <authorList>
            <person name="Yoon J."/>
        </authorList>
    </citation>
    <scope>NUCLEOTIDE SEQUENCE [LARGE SCALE GENOMIC DNA]</scope>
    <source>
        <strain evidence="2 3">KMU-115</strain>
    </source>
</reference>
<gene>
    <name evidence="2" type="ORF">HCU73_01930</name>
</gene>
<dbReference type="EMBL" id="JAAZQQ010000001">
    <property type="protein sequence ID" value="NKX43334.1"/>
    <property type="molecule type" value="Genomic_DNA"/>
</dbReference>
<sequence>MPGSELDTAYAIDGPDGARRLYADWAGTYDESFGAAYGYVAPREVARIYRELGADAPVLDVGAGTGLVAAHLGGIAADALDISPEMLAVAAGKGLYRATIEADLTQALPLGDGVYRGVISAGTFTHGHVGAGALPELLRVAAPGALFVCGTKPDVFDQMGFGSALALLQAADRITPLRFFDIPIYEGADHPHAGDRGLVMTFRKA</sequence>
<comment type="caution">
    <text evidence="2">The sequence shown here is derived from an EMBL/GenBank/DDBJ whole genome shotgun (WGS) entry which is preliminary data.</text>
</comment>
<dbReference type="GO" id="GO:0008757">
    <property type="term" value="F:S-adenosylmethionine-dependent methyltransferase activity"/>
    <property type="evidence" value="ECO:0007669"/>
    <property type="project" value="InterPro"/>
</dbReference>
<accession>A0A7X6JXF2</accession>
<dbReference type="Gene3D" id="3.40.50.150">
    <property type="entry name" value="Vaccinia Virus protein VP39"/>
    <property type="match status" value="1"/>
</dbReference>
<keyword evidence="3" id="KW-1185">Reference proteome</keyword>
<dbReference type="CDD" id="cd02440">
    <property type="entry name" value="AdoMet_MTases"/>
    <property type="match status" value="1"/>
</dbReference>
<dbReference type="GO" id="GO:0032259">
    <property type="term" value="P:methylation"/>
    <property type="evidence" value="ECO:0007669"/>
    <property type="project" value="UniProtKB-KW"/>
</dbReference>
<dbReference type="RefSeq" id="WP_168621706.1">
    <property type="nucleotide sequence ID" value="NZ_JAAZQQ010000001.1"/>
</dbReference>
<feature type="domain" description="Methyltransferase type 11" evidence="1">
    <location>
        <begin position="59"/>
        <end position="149"/>
    </location>
</feature>
<keyword evidence="2" id="KW-0489">Methyltransferase</keyword>
<evidence type="ECO:0000313" key="2">
    <source>
        <dbReference type="EMBL" id="NKX43334.1"/>
    </source>
</evidence>
<dbReference type="AlphaFoldDB" id="A0A7X6JXF2"/>
<keyword evidence="2" id="KW-0808">Transferase</keyword>
<dbReference type="Pfam" id="PF08241">
    <property type="entry name" value="Methyltransf_11"/>
    <property type="match status" value="1"/>
</dbReference>
<name>A0A7X6JXF2_9RHOB</name>
<evidence type="ECO:0000259" key="1">
    <source>
        <dbReference type="Pfam" id="PF08241"/>
    </source>
</evidence>
<dbReference type="InterPro" id="IPR029063">
    <property type="entry name" value="SAM-dependent_MTases_sf"/>
</dbReference>
<dbReference type="InterPro" id="IPR013216">
    <property type="entry name" value="Methyltransf_11"/>
</dbReference>
<proteinExistence type="predicted"/>
<protein>
    <submittedName>
        <fullName evidence="2">Class I SAM-dependent methyltransferase</fullName>
    </submittedName>
</protein>
<dbReference type="SUPFAM" id="SSF53335">
    <property type="entry name" value="S-adenosyl-L-methionine-dependent methyltransferases"/>
    <property type="match status" value="1"/>
</dbReference>
<evidence type="ECO:0000313" key="3">
    <source>
        <dbReference type="Proteomes" id="UP000526408"/>
    </source>
</evidence>
<organism evidence="2 3">
    <name type="scientific">Roseicyclus persicicus</name>
    <dbReference type="NCBI Taxonomy" id="2650661"/>
    <lineage>
        <taxon>Bacteria</taxon>
        <taxon>Pseudomonadati</taxon>
        <taxon>Pseudomonadota</taxon>
        <taxon>Alphaproteobacteria</taxon>
        <taxon>Rhodobacterales</taxon>
        <taxon>Roseobacteraceae</taxon>
        <taxon>Roseicyclus</taxon>
    </lineage>
</organism>
<dbReference type="Proteomes" id="UP000526408">
    <property type="component" value="Unassembled WGS sequence"/>
</dbReference>